<comment type="caution">
    <text evidence="3">The sequence shown here is derived from an EMBL/GenBank/DDBJ whole genome shotgun (WGS) entry which is preliminary data.</text>
</comment>
<feature type="transmembrane region" description="Helical" evidence="1">
    <location>
        <begin position="20"/>
        <end position="40"/>
    </location>
</feature>
<proteinExistence type="predicted"/>
<sequence>MASVGPISKRVKNIWDEWNLRSFIILSLSLQTFLILFAPLRKRTSSKWLMVPIWLAYLLADWAANFAIGLIASRQTDTESSPDNGGLLAFWAPFLLLHLGGPDTIIAVAMEDNALWPRHFLGLIFQAVAAVYVFIMQSSPQNKLRWPTLLLFFPGLVKYGERTRALYLASLESLKETMPEPGPDYAKYLDVYSTRKAANLPITIHTQEAGPGSESKNVTYRLEEVNINNISLVQGAHHLFQTSMGLIIDLVFNFHQRSESRAYFLERTPEDAYTLIATELNFMYEALYTKAYVVHSRWGYILRATSFGVICIALVFFNKLEKHGFHWLDVGVTYSLLFGAIALDAIALSMLLLSDWTVAAVYKFGENKSKIATVLLKKYLDFKRSLRSTTRQSPTCLERTRYLLFRRWSESVSGFSFINYSLQECGRVSVDRPASTTKDLSRYCLCLYRTIISFLSHLSLKIIERLCLKYLRDELKYKSSETVTKELWNFIFEELKSKSSVADVPETGSKLCSSRGEWVLGERYKNHPELLSSVAGVTYDGSVLLWHIATELCYYEEEMSNENRKKEDMSNERRQYSKMMSDYMLYLLIMQPALMSSVAGIGQKRFRDTVAEAKQFFKKRGLGKGGKPDRRNLGEACKKLLKVDTLVKPVDVKGNISKSVLFDACILAKELKKLEGLKWKLISEVWVELLSYAASHCRAQSHAQLLSKGGELVTFVWLLMARFGIAEQFQVREVQTTTGKLIMEKHPDVFNISYIV</sequence>
<keyword evidence="4" id="KW-1185">Reference proteome</keyword>
<keyword evidence="1" id="KW-1133">Transmembrane helix</keyword>
<protein>
    <recommendedName>
        <fullName evidence="2">DUF4220 domain-containing protein</fullName>
    </recommendedName>
</protein>
<dbReference type="InterPro" id="IPR007658">
    <property type="entry name" value="DUF594"/>
</dbReference>
<name>A0AAW1YLK3_RUBAR</name>
<keyword evidence="1" id="KW-0472">Membrane</keyword>
<evidence type="ECO:0000259" key="2">
    <source>
        <dbReference type="Pfam" id="PF13968"/>
    </source>
</evidence>
<organism evidence="3 4">
    <name type="scientific">Rubus argutus</name>
    <name type="common">Southern blackberry</name>
    <dbReference type="NCBI Taxonomy" id="59490"/>
    <lineage>
        <taxon>Eukaryota</taxon>
        <taxon>Viridiplantae</taxon>
        <taxon>Streptophyta</taxon>
        <taxon>Embryophyta</taxon>
        <taxon>Tracheophyta</taxon>
        <taxon>Spermatophyta</taxon>
        <taxon>Magnoliopsida</taxon>
        <taxon>eudicotyledons</taxon>
        <taxon>Gunneridae</taxon>
        <taxon>Pentapetalae</taxon>
        <taxon>rosids</taxon>
        <taxon>fabids</taxon>
        <taxon>Rosales</taxon>
        <taxon>Rosaceae</taxon>
        <taxon>Rosoideae</taxon>
        <taxon>Rosoideae incertae sedis</taxon>
        <taxon>Rubus</taxon>
    </lineage>
</organism>
<evidence type="ECO:0000313" key="3">
    <source>
        <dbReference type="EMBL" id="KAK9949551.1"/>
    </source>
</evidence>
<keyword evidence="1" id="KW-0812">Transmembrane</keyword>
<feature type="domain" description="DUF4220" evidence="2">
    <location>
        <begin position="54"/>
        <end position="420"/>
    </location>
</feature>
<feature type="transmembrane region" description="Helical" evidence="1">
    <location>
        <begin position="337"/>
        <end position="362"/>
    </location>
</feature>
<evidence type="ECO:0000256" key="1">
    <source>
        <dbReference type="SAM" id="Phobius"/>
    </source>
</evidence>
<dbReference type="AlphaFoldDB" id="A0AAW1YLK3"/>
<dbReference type="Pfam" id="PF04578">
    <property type="entry name" value="DUF594"/>
    <property type="match status" value="1"/>
</dbReference>
<feature type="transmembrane region" description="Helical" evidence="1">
    <location>
        <begin position="52"/>
        <end position="73"/>
    </location>
</feature>
<dbReference type="PANTHER" id="PTHR31325">
    <property type="entry name" value="OS01G0798800 PROTEIN-RELATED"/>
    <property type="match status" value="1"/>
</dbReference>
<dbReference type="Proteomes" id="UP001457282">
    <property type="component" value="Unassembled WGS sequence"/>
</dbReference>
<feature type="transmembrane region" description="Helical" evidence="1">
    <location>
        <begin position="85"/>
        <end position="110"/>
    </location>
</feature>
<reference evidence="3 4" key="1">
    <citation type="journal article" date="2023" name="G3 (Bethesda)">
        <title>A chromosome-length genome assembly and annotation of blackberry (Rubus argutus, cv. 'Hillquist').</title>
        <authorList>
            <person name="Bruna T."/>
            <person name="Aryal R."/>
            <person name="Dudchenko O."/>
            <person name="Sargent D.J."/>
            <person name="Mead D."/>
            <person name="Buti M."/>
            <person name="Cavallini A."/>
            <person name="Hytonen T."/>
            <person name="Andres J."/>
            <person name="Pham M."/>
            <person name="Weisz D."/>
            <person name="Mascagni F."/>
            <person name="Usai G."/>
            <person name="Natali L."/>
            <person name="Bassil N."/>
            <person name="Fernandez G.E."/>
            <person name="Lomsadze A."/>
            <person name="Armour M."/>
            <person name="Olukolu B."/>
            <person name="Poorten T."/>
            <person name="Britton C."/>
            <person name="Davik J."/>
            <person name="Ashrafi H."/>
            <person name="Aiden E.L."/>
            <person name="Borodovsky M."/>
            <person name="Worthington M."/>
        </authorList>
    </citation>
    <scope>NUCLEOTIDE SEQUENCE [LARGE SCALE GENOMIC DNA]</scope>
    <source>
        <strain evidence="3">PI 553951</strain>
    </source>
</reference>
<accession>A0AAW1YLK3</accession>
<feature type="transmembrane region" description="Helical" evidence="1">
    <location>
        <begin position="583"/>
        <end position="602"/>
    </location>
</feature>
<feature type="transmembrane region" description="Helical" evidence="1">
    <location>
        <begin position="116"/>
        <end position="135"/>
    </location>
</feature>
<dbReference type="Pfam" id="PF13968">
    <property type="entry name" value="DUF4220"/>
    <property type="match status" value="1"/>
</dbReference>
<dbReference type="InterPro" id="IPR025315">
    <property type="entry name" value="DUF4220"/>
</dbReference>
<dbReference type="EMBL" id="JBEDUW010000001">
    <property type="protein sequence ID" value="KAK9949551.1"/>
    <property type="molecule type" value="Genomic_DNA"/>
</dbReference>
<gene>
    <name evidence="3" type="ORF">M0R45_005068</name>
</gene>
<feature type="transmembrane region" description="Helical" evidence="1">
    <location>
        <begin position="300"/>
        <end position="317"/>
    </location>
</feature>
<evidence type="ECO:0000313" key="4">
    <source>
        <dbReference type="Proteomes" id="UP001457282"/>
    </source>
</evidence>